<sequence>MNNTSPEDASNGALLIRIPVPIVSGLADLLVKRRTVPPHVRKEAL</sequence>
<accession>A0ABW8ZVM1</accession>
<dbReference type="EMBL" id="JAQQFN010000023">
    <property type="protein sequence ID" value="MFL9886680.1"/>
    <property type="molecule type" value="Genomic_DNA"/>
</dbReference>
<keyword evidence="2" id="KW-1185">Reference proteome</keyword>
<name>A0ABW8ZVM1_9BURK</name>
<gene>
    <name evidence="1" type="ORF">PQR66_26800</name>
</gene>
<dbReference type="RefSeq" id="WP_408330373.1">
    <property type="nucleotide sequence ID" value="NZ_JAQQFH010000015.1"/>
</dbReference>
<evidence type="ECO:0000313" key="1">
    <source>
        <dbReference type="EMBL" id="MFL9886680.1"/>
    </source>
</evidence>
<dbReference type="Proteomes" id="UP001629249">
    <property type="component" value="Unassembled WGS sequence"/>
</dbReference>
<protein>
    <submittedName>
        <fullName evidence="1">Uncharacterized protein</fullName>
    </submittedName>
</protein>
<reference evidence="1 2" key="1">
    <citation type="journal article" date="2024" name="Chem. Sci.">
        <title>Discovery of megapolipeptins by genome mining of a Burkholderiales bacteria collection.</title>
        <authorList>
            <person name="Paulo B.S."/>
            <person name="Recchia M.J.J."/>
            <person name="Lee S."/>
            <person name="Fergusson C.H."/>
            <person name="Romanowski S.B."/>
            <person name="Hernandez A."/>
            <person name="Krull N."/>
            <person name="Liu D.Y."/>
            <person name="Cavanagh H."/>
            <person name="Bos A."/>
            <person name="Gray C.A."/>
            <person name="Murphy B.T."/>
            <person name="Linington R.G."/>
            <person name="Eustaquio A.S."/>
        </authorList>
    </citation>
    <scope>NUCLEOTIDE SEQUENCE [LARGE SCALE GENOMIC DNA]</scope>
    <source>
        <strain evidence="1 2">RL16-012-BIC-B</strain>
    </source>
</reference>
<evidence type="ECO:0000313" key="2">
    <source>
        <dbReference type="Proteomes" id="UP001629249"/>
    </source>
</evidence>
<comment type="caution">
    <text evidence="1">The sequence shown here is derived from an EMBL/GenBank/DDBJ whole genome shotgun (WGS) entry which is preliminary data.</text>
</comment>
<proteinExistence type="predicted"/>
<organism evidence="1 2">
    <name type="scientific">Paraburkholderia agricolaris</name>
    <dbReference type="NCBI Taxonomy" id="2152888"/>
    <lineage>
        <taxon>Bacteria</taxon>
        <taxon>Pseudomonadati</taxon>
        <taxon>Pseudomonadota</taxon>
        <taxon>Betaproteobacteria</taxon>
        <taxon>Burkholderiales</taxon>
        <taxon>Burkholderiaceae</taxon>
        <taxon>Paraburkholderia</taxon>
    </lineage>
</organism>